<evidence type="ECO:0000313" key="2">
    <source>
        <dbReference type="EMBL" id="CAE2333644.1"/>
    </source>
</evidence>
<dbReference type="Gene3D" id="1.25.10.10">
    <property type="entry name" value="Leucine-rich Repeat Variant"/>
    <property type="match status" value="1"/>
</dbReference>
<feature type="region of interest" description="Disordered" evidence="1">
    <location>
        <begin position="237"/>
        <end position="291"/>
    </location>
</feature>
<dbReference type="EMBL" id="HBKN01044395">
    <property type="protein sequence ID" value="CAE2333644.1"/>
    <property type="molecule type" value="Transcribed_RNA"/>
</dbReference>
<dbReference type="AlphaFoldDB" id="A0A7S4PG03"/>
<evidence type="ECO:0008006" key="3">
    <source>
        <dbReference type="Google" id="ProtNLM"/>
    </source>
</evidence>
<protein>
    <recommendedName>
        <fullName evidence="3">Armadillo repeat-containing protein 1</fullName>
    </recommendedName>
</protein>
<dbReference type="SUPFAM" id="SSF48371">
    <property type="entry name" value="ARM repeat"/>
    <property type="match status" value="1"/>
</dbReference>
<sequence>MDTEHNRRESSYGEVVDARRVIAKLHSLAMDPRNRSVIARDTGCLQNIIRMLDFPADDVVYKALETISYLSSHSVENREILSLQASLLSKLHDLSEMHPTEEVNSLAEHLSKQLSSKKDAELSENPVAKNTSIYVKPSQEFMSPATKSILSRNPKTLMFRVEGLTGQEDTERLERAIIRTKGVISVSLDNLELGDSSIMRILSQRQLTVRAVVRAKCPPEDIVAACEQQEFNASIFDPQREVKSKQKEVSSPPSKGETASGYETPLSERSTQHGSQESDSPRYLTPPDLNACGDRVLISMEDKTLGEKKKEPKDGLSWIQKVGRVLWW</sequence>
<accession>A0A7S4PG03</accession>
<proteinExistence type="predicted"/>
<feature type="compositionally biased region" description="Basic and acidic residues" evidence="1">
    <location>
        <begin position="238"/>
        <end position="248"/>
    </location>
</feature>
<name>A0A7S4PG03_GUITH</name>
<dbReference type="PANTHER" id="PTHR28592">
    <property type="entry name" value="ARMADILLO REPEAT-CONTAINING PROTEIN 1"/>
    <property type="match status" value="1"/>
</dbReference>
<organism evidence="2">
    <name type="scientific">Guillardia theta</name>
    <name type="common">Cryptophyte</name>
    <name type="synonym">Cryptomonas phi</name>
    <dbReference type="NCBI Taxonomy" id="55529"/>
    <lineage>
        <taxon>Eukaryota</taxon>
        <taxon>Cryptophyceae</taxon>
        <taxon>Pyrenomonadales</taxon>
        <taxon>Geminigeraceae</taxon>
        <taxon>Guillardia</taxon>
    </lineage>
</organism>
<reference evidence="2" key="1">
    <citation type="submission" date="2021-01" db="EMBL/GenBank/DDBJ databases">
        <authorList>
            <person name="Corre E."/>
            <person name="Pelletier E."/>
            <person name="Niang G."/>
            <person name="Scheremetjew M."/>
            <person name="Finn R."/>
            <person name="Kale V."/>
            <person name="Holt S."/>
            <person name="Cochrane G."/>
            <person name="Meng A."/>
            <person name="Brown T."/>
            <person name="Cohen L."/>
        </authorList>
    </citation>
    <scope>NUCLEOTIDE SEQUENCE</scope>
    <source>
        <strain evidence="2">CCMP 2712</strain>
    </source>
</reference>
<gene>
    <name evidence="2" type="ORF">GTHE00462_LOCUS34775</name>
</gene>
<feature type="compositionally biased region" description="Polar residues" evidence="1">
    <location>
        <begin position="267"/>
        <end position="278"/>
    </location>
</feature>
<evidence type="ECO:0000256" key="1">
    <source>
        <dbReference type="SAM" id="MobiDB-lite"/>
    </source>
</evidence>
<dbReference type="InterPro" id="IPR016024">
    <property type="entry name" value="ARM-type_fold"/>
</dbReference>
<dbReference type="PANTHER" id="PTHR28592:SF1">
    <property type="entry name" value="ARMADILLO REPEAT-CONTAINING PROTEIN 1"/>
    <property type="match status" value="1"/>
</dbReference>
<dbReference type="InterPro" id="IPR011989">
    <property type="entry name" value="ARM-like"/>
</dbReference>